<dbReference type="Pfam" id="PF07748">
    <property type="entry name" value="Glyco_hydro_38C"/>
    <property type="match status" value="1"/>
</dbReference>
<keyword evidence="8" id="KW-1185">Reference proteome</keyword>
<dbReference type="InterPro" id="IPR041147">
    <property type="entry name" value="GH38_C"/>
</dbReference>
<evidence type="ECO:0000259" key="6">
    <source>
        <dbReference type="SMART" id="SM00872"/>
    </source>
</evidence>
<evidence type="ECO:0000256" key="1">
    <source>
        <dbReference type="ARBA" id="ARBA00009792"/>
    </source>
</evidence>
<dbReference type="Gene3D" id="2.70.98.30">
    <property type="entry name" value="Golgi alpha-mannosidase II, domain 4"/>
    <property type="match status" value="1"/>
</dbReference>
<evidence type="ECO:0000256" key="4">
    <source>
        <dbReference type="ARBA" id="ARBA00023295"/>
    </source>
</evidence>
<dbReference type="InterPro" id="IPR028995">
    <property type="entry name" value="Glyco_hydro_57/38_cen_sf"/>
</dbReference>
<proteinExistence type="inferred from homology"/>
<sequence>MHDDRARVEGRLARFVRERLEPSVYSELIDLTVEHAELAAEPISFADALQLEYSSTPRRWRWGRAWSTTWFRITGVVPDHWRNSEVELLCDLGFTADRPGFQVEGLAYRADGSIIKAVSPRSQYLPWDAATGRVEVYIEGAANPDVAGEYSFAPTPLGDPDTLPDDALYRLGTVAIAVRDSDAWELLQDVRMLDGIQRELPETAPRRQLILRGLERMLDVVDPDTVTRHTAEGRAILAPLLASPANASSHRVVAVGHAHIDSAWLWPVRETVRKVARTFSNVLDLMDQHPEFVFAASSAQQFAWLREHHPELFARVRERIAEGRFVPVGGMWVESDTNMPSGESMVRQFTFGKRFFRDNFDIETQEVWLPDSFGYSAALPQILAGTRNRWFLSQKLSWSQVNALPHHTFLWEGIDGTRVFTHLPPADTYISQLTPDELLHAERNFRDGGVARTSLVPFGWGDGGGGPTREMMAAADRAKDLEGVPRVAVGSPRAFFETAEEEYPYPPVWSGEMYLELHRGIYTSQLRTKQGNRRSEALLHEAELWATTATVRAGTEYPESELRQAWEAVLLAQFHDILPGSSIAWVHRDTERSYDKIRASLEAIIARSIASVAGKGHLQLVANARPHRGRGVAPFAIAPPEDCVGETRVYERDGGAALDNGLLRVVVDAHGRIVSLVRADDGREAIAPDGAGGRLTLHRDTPNEWDAWDIDEHYRRSARRLDEEAPSALTVDSRGVTIERVLGATRIVQRIRLDPEAEALDIDLQVDWQEKQKLLKMSFDLDVHADTTSSETQFGHVARATHTNTSWEAARFEFCAHRWVHVGEPGYGVAIANDSTYGHDAQTRPRAGGGRTTTVSLSVLRAPLFPDPRADQGTHTMRFSVRPGAGIREAAVEGYRLNVPLRTVAAERPVEPLMSIMSETVIVETIKLADDGLGDVILRCYESEGGRGRVSVEPNFTAIGWQRTDLLEAAEPGTPWIDGAADLELRPFEIVTLRFRPVNEDDHDTLSAAQPSGTTALGRPDGGPDS</sequence>
<organism evidence="7 8">
    <name type="scientific">Microbacterium schleiferi</name>
    <dbReference type="NCBI Taxonomy" id="69362"/>
    <lineage>
        <taxon>Bacteria</taxon>
        <taxon>Bacillati</taxon>
        <taxon>Actinomycetota</taxon>
        <taxon>Actinomycetes</taxon>
        <taxon>Micrococcales</taxon>
        <taxon>Microbacteriaceae</taxon>
        <taxon>Microbacterium</taxon>
    </lineage>
</organism>
<dbReference type="Pfam" id="PF22907">
    <property type="entry name" value="Ams1-like_1st"/>
    <property type="match status" value="1"/>
</dbReference>
<feature type="domain" description="Glycoside hydrolase family 38 central" evidence="6">
    <location>
        <begin position="516"/>
        <end position="594"/>
    </location>
</feature>
<evidence type="ECO:0000313" key="8">
    <source>
        <dbReference type="Proteomes" id="UP001351900"/>
    </source>
</evidence>
<dbReference type="GO" id="GO:0016787">
    <property type="term" value="F:hydrolase activity"/>
    <property type="evidence" value="ECO:0007669"/>
    <property type="project" value="UniProtKB-KW"/>
</dbReference>
<dbReference type="SUPFAM" id="SSF88688">
    <property type="entry name" value="Families 57/38 glycoside transferase middle domain"/>
    <property type="match status" value="1"/>
</dbReference>
<dbReference type="InterPro" id="IPR054723">
    <property type="entry name" value="Ams1-like_N"/>
</dbReference>
<dbReference type="RefSeq" id="WP_331791030.1">
    <property type="nucleotide sequence ID" value="NZ_BAAAUO010000005.1"/>
</dbReference>
<dbReference type="Pfam" id="PF01074">
    <property type="entry name" value="Glyco_hydro_38N"/>
    <property type="match status" value="1"/>
</dbReference>
<keyword evidence="4" id="KW-0326">Glycosidase</keyword>
<dbReference type="Pfam" id="PF17677">
    <property type="entry name" value="Glyco_hydro38C2"/>
    <property type="match status" value="1"/>
</dbReference>
<dbReference type="Gene3D" id="1.20.1270.50">
    <property type="entry name" value="Glycoside hydrolase family 38, central domain"/>
    <property type="match status" value="1"/>
</dbReference>
<dbReference type="PANTHER" id="PTHR46017:SF1">
    <property type="entry name" value="ALPHA-MANNOSIDASE 2C1"/>
    <property type="match status" value="1"/>
</dbReference>
<protein>
    <submittedName>
        <fullName evidence="7">Glycoside hydrolase family 38 C-terminal domain-containing protein</fullName>
    </submittedName>
</protein>
<evidence type="ECO:0000313" key="7">
    <source>
        <dbReference type="EMBL" id="MEF2254508.1"/>
    </source>
</evidence>
<accession>A0ABU7V4T7</accession>
<dbReference type="InterPro" id="IPR027291">
    <property type="entry name" value="Glyco_hydro_38_N_sf"/>
</dbReference>
<keyword evidence="2" id="KW-0479">Metal-binding</keyword>
<name>A0ABU7V4T7_9MICO</name>
<dbReference type="InterPro" id="IPR000602">
    <property type="entry name" value="Glyco_hydro_38_N"/>
</dbReference>
<dbReference type="Proteomes" id="UP001351900">
    <property type="component" value="Unassembled WGS sequence"/>
</dbReference>
<dbReference type="InterPro" id="IPR011330">
    <property type="entry name" value="Glyco_hydro/deAcase_b/a-brl"/>
</dbReference>
<dbReference type="Pfam" id="PF09261">
    <property type="entry name" value="Alpha-mann_mid"/>
    <property type="match status" value="1"/>
</dbReference>
<keyword evidence="3 7" id="KW-0378">Hydrolase</keyword>
<dbReference type="SMART" id="SM00872">
    <property type="entry name" value="Alpha-mann_mid"/>
    <property type="match status" value="1"/>
</dbReference>
<comment type="similarity">
    <text evidence="1">Belongs to the glycosyl hydrolase 38 family.</text>
</comment>
<gene>
    <name evidence="7" type="ORF">V2V91_05070</name>
</gene>
<dbReference type="InterPro" id="IPR011682">
    <property type="entry name" value="Glyco_hydro_38_C"/>
</dbReference>
<dbReference type="SUPFAM" id="SSF74650">
    <property type="entry name" value="Galactose mutarotase-like"/>
    <property type="match status" value="1"/>
</dbReference>
<dbReference type="InterPro" id="IPR015341">
    <property type="entry name" value="Glyco_hydro_38_cen"/>
</dbReference>
<dbReference type="PANTHER" id="PTHR46017">
    <property type="entry name" value="ALPHA-MANNOSIDASE 2C1"/>
    <property type="match status" value="1"/>
</dbReference>
<evidence type="ECO:0000256" key="5">
    <source>
        <dbReference type="SAM" id="MobiDB-lite"/>
    </source>
</evidence>
<dbReference type="InterPro" id="IPR037094">
    <property type="entry name" value="Glyco_hydro_38_cen_sf"/>
</dbReference>
<dbReference type="EMBL" id="JAZHOV010000002">
    <property type="protein sequence ID" value="MEF2254508.1"/>
    <property type="molecule type" value="Genomic_DNA"/>
</dbReference>
<dbReference type="CDD" id="cd10789">
    <property type="entry name" value="GH38N_AMII_ER_cytosolic"/>
    <property type="match status" value="1"/>
</dbReference>
<evidence type="ECO:0000256" key="3">
    <source>
        <dbReference type="ARBA" id="ARBA00022801"/>
    </source>
</evidence>
<dbReference type="InterPro" id="IPR011013">
    <property type="entry name" value="Gal_mutarotase_sf_dom"/>
</dbReference>
<dbReference type="Gene3D" id="3.20.110.10">
    <property type="entry name" value="Glycoside hydrolase 38, N terminal domain"/>
    <property type="match status" value="1"/>
</dbReference>
<dbReference type="SUPFAM" id="SSF88713">
    <property type="entry name" value="Glycoside hydrolase/deacetylase"/>
    <property type="match status" value="1"/>
</dbReference>
<comment type="caution">
    <text evidence="7">The sequence shown here is derived from an EMBL/GenBank/DDBJ whole genome shotgun (WGS) entry which is preliminary data.</text>
</comment>
<feature type="region of interest" description="Disordered" evidence="5">
    <location>
        <begin position="1002"/>
        <end position="1026"/>
    </location>
</feature>
<evidence type="ECO:0000256" key="2">
    <source>
        <dbReference type="ARBA" id="ARBA00022723"/>
    </source>
</evidence>
<reference evidence="7 8" key="1">
    <citation type="submission" date="2024-01" db="EMBL/GenBank/DDBJ databases">
        <title>the genome sequence of strain Microbacterium schleiferi NBRC 15075.</title>
        <authorList>
            <person name="Ding Y."/>
            <person name="Zhang G."/>
        </authorList>
    </citation>
    <scope>NUCLEOTIDE SEQUENCE [LARGE SCALE GENOMIC DNA]</scope>
    <source>
        <strain evidence="7 8">NBRC 15075</strain>
    </source>
</reference>